<feature type="domain" description="Amidase" evidence="1">
    <location>
        <begin position="26"/>
        <end position="457"/>
    </location>
</feature>
<dbReference type="GO" id="GO:0004040">
    <property type="term" value="F:amidase activity"/>
    <property type="evidence" value="ECO:0007669"/>
    <property type="project" value="UniProtKB-EC"/>
</dbReference>
<comment type="caution">
    <text evidence="2">The sequence shown here is derived from an EMBL/GenBank/DDBJ whole genome shotgun (WGS) entry which is preliminary data.</text>
</comment>
<dbReference type="Pfam" id="PF01425">
    <property type="entry name" value="Amidase"/>
    <property type="match status" value="1"/>
</dbReference>
<organism evidence="2 3">
    <name type="scientific">Phenylobacterium koreense</name>
    <dbReference type="NCBI Taxonomy" id="266125"/>
    <lineage>
        <taxon>Bacteria</taxon>
        <taxon>Pseudomonadati</taxon>
        <taxon>Pseudomonadota</taxon>
        <taxon>Alphaproteobacteria</taxon>
        <taxon>Caulobacterales</taxon>
        <taxon>Caulobacteraceae</taxon>
        <taxon>Phenylobacterium</taxon>
    </lineage>
</organism>
<gene>
    <name evidence="2" type="ORF">ABID41_001628</name>
</gene>
<proteinExistence type="predicted"/>
<dbReference type="EMBL" id="JBEPLU010000001">
    <property type="protein sequence ID" value="MET3526533.1"/>
    <property type="molecule type" value="Genomic_DNA"/>
</dbReference>
<dbReference type="Proteomes" id="UP001549110">
    <property type="component" value="Unassembled WGS sequence"/>
</dbReference>
<dbReference type="PANTHER" id="PTHR43372:SF4">
    <property type="entry name" value="FATTY-ACID AMIDE HYDROLASE 2"/>
    <property type="match status" value="1"/>
</dbReference>
<evidence type="ECO:0000313" key="3">
    <source>
        <dbReference type="Proteomes" id="UP001549110"/>
    </source>
</evidence>
<dbReference type="InterPro" id="IPR036928">
    <property type="entry name" value="AS_sf"/>
</dbReference>
<keyword evidence="2" id="KW-0378">Hydrolase</keyword>
<reference evidence="2 3" key="1">
    <citation type="submission" date="2024-06" db="EMBL/GenBank/DDBJ databases">
        <title>Genomic Encyclopedia of Type Strains, Phase IV (KMG-IV): sequencing the most valuable type-strain genomes for metagenomic binning, comparative biology and taxonomic classification.</title>
        <authorList>
            <person name="Goeker M."/>
        </authorList>
    </citation>
    <scope>NUCLEOTIDE SEQUENCE [LARGE SCALE GENOMIC DNA]</scope>
    <source>
        <strain evidence="2 3">DSM 17809</strain>
    </source>
</reference>
<dbReference type="Gene3D" id="3.90.1300.10">
    <property type="entry name" value="Amidase signature (AS) domain"/>
    <property type="match status" value="1"/>
</dbReference>
<accession>A0ABV2EHL5</accession>
<dbReference type="RefSeq" id="WP_354297407.1">
    <property type="nucleotide sequence ID" value="NZ_JBEPLU010000001.1"/>
</dbReference>
<evidence type="ECO:0000313" key="2">
    <source>
        <dbReference type="EMBL" id="MET3526533.1"/>
    </source>
</evidence>
<name>A0ABV2EHL5_9CAUL</name>
<dbReference type="PANTHER" id="PTHR43372">
    <property type="entry name" value="FATTY-ACID AMIDE HYDROLASE"/>
    <property type="match status" value="1"/>
</dbReference>
<evidence type="ECO:0000259" key="1">
    <source>
        <dbReference type="Pfam" id="PF01425"/>
    </source>
</evidence>
<sequence length="479" mass="49710">MTSDLLARDATDQLAALRTKEISAVELLKLALARHEQTHQRLNIVVAADLGRALDAAKAADDLRAKGAGGPLTGLPMTIKDTLDVAGMPASSGVEALRRRKAEDAGAVALARQAGAVIWGKTNVPVMAADWQSFNGLYGTSNNPWDTSRTPGGSSGGAAAALAVGVTPLEIGSDIGGSLRAPASFCGVFSHKPTWGLVRQAGHVPPSPGSHAERDLNVIGPMARSARDLRLLMSILTEGVPAKAEVADPARLKIGLWLDGPPLDPEVRKVIENLGERLAAAGVEIQPISAPVPLDQLMAAYQVLLSSVIATDMPSSVQAGMRRMRGPAGLAMKFGAAPGSWARTVRAYTASHAEWIAADEIRARLKRTIEGAFGALNAIIAPATPVAAFPHDHRPFTDRKLTLTTGAQVRYASMLDWIALATACHLPVTTIPAGLTASGLPVGAQIIGPHGADSRTLAIAQAIDENVGGFVAPPSFAAA</sequence>
<dbReference type="SUPFAM" id="SSF75304">
    <property type="entry name" value="Amidase signature (AS) enzymes"/>
    <property type="match status" value="1"/>
</dbReference>
<dbReference type="InterPro" id="IPR052739">
    <property type="entry name" value="FAAH2"/>
</dbReference>
<dbReference type="EC" id="3.5.1.4" evidence="2"/>
<dbReference type="InterPro" id="IPR023631">
    <property type="entry name" value="Amidase_dom"/>
</dbReference>
<protein>
    <submittedName>
        <fullName evidence="2">Amidase</fullName>
        <ecNumber evidence="2">3.5.1.4</ecNumber>
    </submittedName>
</protein>
<keyword evidence="3" id="KW-1185">Reference proteome</keyword>